<dbReference type="EMBL" id="CP017982">
    <property type="protein sequence ID" value="AYE60953.1"/>
    <property type="molecule type" value="Genomic_DNA"/>
</dbReference>
<dbReference type="RefSeq" id="WP_120357154.1">
    <property type="nucleotide sequence ID" value="NZ_CP017982.1"/>
</dbReference>
<accession>A0A386RCL3</accession>
<evidence type="ECO:0008006" key="3">
    <source>
        <dbReference type="Google" id="ProtNLM"/>
    </source>
</evidence>
<reference evidence="1 2" key="1">
    <citation type="submission" date="2016-10" db="EMBL/GenBank/DDBJ databases">
        <title>Complete genomic sequencing of Lactobacillus helveticus LH99 and comparative genome analysis.</title>
        <authorList>
            <person name="Li N."/>
            <person name="You C."/>
            <person name="Liu Z."/>
        </authorList>
    </citation>
    <scope>NUCLEOTIDE SEQUENCE [LARGE SCALE GENOMIC DNA]</scope>
    <source>
        <strain evidence="1 2">LH99</strain>
    </source>
</reference>
<sequence>MTEYFSYKQAMEYLGFDSYKSLASLIKSGLPTITVGKTKKISKSAIDKFMNEHQSVMKH</sequence>
<dbReference type="AlphaFoldDB" id="A0A386RCL3"/>
<evidence type="ECO:0000313" key="1">
    <source>
        <dbReference type="EMBL" id="AYE60953.1"/>
    </source>
</evidence>
<proteinExistence type="predicted"/>
<dbReference type="Proteomes" id="UP000267794">
    <property type="component" value="Chromosome"/>
</dbReference>
<gene>
    <name evidence="1" type="ORF">BC335_0418</name>
</gene>
<organism evidence="1 2">
    <name type="scientific">Lactobacillus helveticus</name>
    <name type="common">Lactobacillus suntoryeus</name>
    <dbReference type="NCBI Taxonomy" id="1587"/>
    <lineage>
        <taxon>Bacteria</taxon>
        <taxon>Bacillati</taxon>
        <taxon>Bacillota</taxon>
        <taxon>Bacilli</taxon>
        <taxon>Lactobacillales</taxon>
        <taxon>Lactobacillaceae</taxon>
        <taxon>Lactobacillus</taxon>
    </lineage>
</organism>
<evidence type="ECO:0000313" key="2">
    <source>
        <dbReference type="Proteomes" id="UP000267794"/>
    </source>
</evidence>
<protein>
    <recommendedName>
        <fullName evidence="3">DNA-binding protein</fullName>
    </recommendedName>
</protein>
<name>A0A386RCL3_LACHE</name>